<reference evidence="6" key="1">
    <citation type="journal article" date="2014" name="Nat. Commun.">
        <title>The emerging biofuel crop Camelina sativa retains a highly undifferentiated hexaploid genome structure.</title>
        <authorList>
            <person name="Kagale S."/>
            <person name="Koh C."/>
            <person name="Nixon J."/>
            <person name="Bollina V."/>
            <person name="Clarke W.E."/>
            <person name="Tuteja R."/>
            <person name="Spillane C."/>
            <person name="Robinson S.J."/>
            <person name="Links M.G."/>
            <person name="Clarke C."/>
            <person name="Higgins E.E."/>
            <person name="Huebert T."/>
            <person name="Sharpe A.G."/>
            <person name="Parkin I.A."/>
        </authorList>
    </citation>
    <scope>NUCLEOTIDE SEQUENCE [LARGE SCALE GENOMIC DNA]</scope>
    <source>
        <strain evidence="6">cv. DH55</strain>
    </source>
</reference>
<proteinExistence type="inferred from homology"/>
<dbReference type="SUPFAM" id="SSF101148">
    <property type="entry name" value="Plant invertase/pectin methylesterase inhibitor"/>
    <property type="match status" value="1"/>
</dbReference>
<evidence type="ECO:0000256" key="4">
    <source>
        <dbReference type="SAM" id="SignalP"/>
    </source>
</evidence>
<dbReference type="RefSeq" id="XP_010494904.1">
    <property type="nucleotide sequence ID" value="XM_010496602.2"/>
</dbReference>
<feature type="signal peptide" evidence="4">
    <location>
        <begin position="1"/>
        <end position="19"/>
    </location>
</feature>
<dbReference type="Pfam" id="PF04043">
    <property type="entry name" value="PMEI"/>
    <property type="match status" value="1"/>
</dbReference>
<dbReference type="InterPro" id="IPR006501">
    <property type="entry name" value="Pectinesterase_inhib_dom"/>
</dbReference>
<evidence type="ECO:0000259" key="5">
    <source>
        <dbReference type="SMART" id="SM00856"/>
    </source>
</evidence>
<keyword evidence="2" id="KW-1015">Disulfide bond</keyword>
<name>A0ABM0Y3K9_CAMSA</name>
<sequence length="190" mass="21836">MKFLIYLVVLLFLSNGYTANRVADSLIRDSCKKSSKSSKQSEPHYYNFCIASISENPESQKVKNIDELTMVGVKNAISNMTNVKGIVEKILKERKKKSKLSEKMLRQCLKLYSQGNDLLTKSLEYITLRDFDKVHNSLRNARVVPRECEMGFNDDNKQKSPVTKENDVLFDIVNIAQSFNYNAHINPYKV</sequence>
<dbReference type="Proteomes" id="UP000694864">
    <property type="component" value="Chromosome 20"/>
</dbReference>
<evidence type="ECO:0000313" key="6">
    <source>
        <dbReference type="Proteomes" id="UP000694864"/>
    </source>
</evidence>
<evidence type="ECO:0000256" key="2">
    <source>
        <dbReference type="ARBA" id="ARBA00023157"/>
    </source>
</evidence>
<dbReference type="NCBIfam" id="TIGR01614">
    <property type="entry name" value="PME_inhib"/>
    <property type="match status" value="1"/>
</dbReference>
<accession>A0ABM0Y3K9</accession>
<dbReference type="GeneID" id="104771967"/>
<dbReference type="PANTHER" id="PTHR35357:SF17">
    <property type="entry name" value="PECTINESTERASE INHIBITOR 12"/>
    <property type="match status" value="1"/>
</dbReference>
<feature type="domain" description="Pectinesterase inhibitor" evidence="5">
    <location>
        <begin position="22"/>
        <end position="179"/>
    </location>
</feature>
<evidence type="ECO:0000313" key="7">
    <source>
        <dbReference type="RefSeq" id="XP_010494904.1"/>
    </source>
</evidence>
<protein>
    <submittedName>
        <fullName evidence="7">Invertase inhibitor</fullName>
    </submittedName>
</protein>
<evidence type="ECO:0000256" key="1">
    <source>
        <dbReference type="ARBA" id="ARBA00022729"/>
    </source>
</evidence>
<feature type="chain" id="PRO_5045238952" evidence="4">
    <location>
        <begin position="20"/>
        <end position="190"/>
    </location>
</feature>
<keyword evidence="6" id="KW-1185">Reference proteome</keyword>
<dbReference type="PANTHER" id="PTHR35357">
    <property type="entry name" value="OS02G0537100 PROTEIN"/>
    <property type="match status" value="1"/>
</dbReference>
<dbReference type="Gene3D" id="1.20.140.40">
    <property type="entry name" value="Invertase/pectin methylesterase inhibitor family protein"/>
    <property type="match status" value="1"/>
</dbReference>
<dbReference type="CDD" id="cd15795">
    <property type="entry name" value="PMEI-Pla_a_1_like"/>
    <property type="match status" value="1"/>
</dbReference>
<dbReference type="SMART" id="SM00856">
    <property type="entry name" value="PMEI"/>
    <property type="match status" value="1"/>
</dbReference>
<dbReference type="InterPro" id="IPR035513">
    <property type="entry name" value="Invertase/methylesterase_inhib"/>
</dbReference>
<evidence type="ECO:0000256" key="3">
    <source>
        <dbReference type="ARBA" id="ARBA00038471"/>
    </source>
</evidence>
<keyword evidence="1 4" id="KW-0732">Signal</keyword>
<dbReference type="InterPro" id="IPR034088">
    <property type="entry name" value="Pla_a_1-like"/>
</dbReference>
<gene>
    <name evidence="7" type="primary">LOC104771967</name>
</gene>
<reference evidence="7" key="2">
    <citation type="submission" date="2025-08" db="UniProtKB">
        <authorList>
            <consortium name="RefSeq"/>
        </authorList>
    </citation>
    <scope>IDENTIFICATION</scope>
    <source>
        <tissue evidence="7">Leaf</tissue>
    </source>
</reference>
<organism evidence="6 7">
    <name type="scientific">Camelina sativa</name>
    <name type="common">False flax</name>
    <name type="synonym">Myagrum sativum</name>
    <dbReference type="NCBI Taxonomy" id="90675"/>
    <lineage>
        <taxon>Eukaryota</taxon>
        <taxon>Viridiplantae</taxon>
        <taxon>Streptophyta</taxon>
        <taxon>Embryophyta</taxon>
        <taxon>Tracheophyta</taxon>
        <taxon>Spermatophyta</taxon>
        <taxon>Magnoliopsida</taxon>
        <taxon>eudicotyledons</taxon>
        <taxon>Gunneridae</taxon>
        <taxon>Pentapetalae</taxon>
        <taxon>rosids</taxon>
        <taxon>malvids</taxon>
        <taxon>Brassicales</taxon>
        <taxon>Brassicaceae</taxon>
        <taxon>Camelineae</taxon>
        <taxon>Camelina</taxon>
    </lineage>
</organism>
<comment type="similarity">
    <text evidence="3">Belongs to the PMEI family.</text>
</comment>